<dbReference type="Gene3D" id="3.30.70.330">
    <property type="match status" value="1"/>
</dbReference>
<reference evidence="3 4" key="1">
    <citation type="submission" date="2015-10" db="EMBL/GenBank/DDBJ databases">
        <title>Butyribacter intestini gen. nov., sp. nov., a butyric acid-producing bacterium of the family Lachnospiraceae isolated from the human faeces.</title>
        <authorList>
            <person name="Zou Y."/>
            <person name="Xue W."/>
            <person name="Luo G."/>
            <person name="Lv M."/>
        </authorList>
    </citation>
    <scope>NUCLEOTIDE SEQUENCE [LARGE SCALE GENOMIC DNA]</scope>
    <source>
        <strain evidence="3 4">TF01-11</strain>
    </source>
</reference>
<dbReference type="EMBL" id="LLKB01000001">
    <property type="protein sequence ID" value="KQC86434.1"/>
    <property type="molecule type" value="Genomic_DNA"/>
</dbReference>
<evidence type="ECO:0000259" key="2">
    <source>
        <dbReference type="SMART" id="SM00363"/>
    </source>
</evidence>
<sequence>MHLSKDEQILYNHFEDMYNTAYNRGIPIFSDFVGLNGLELCYRLLDKNKVRPDMYENKLITYGGYDGAMYQMLCFLPENDYIDIRKADFPISCIKIAPVNNKFCDKLTHRDFLGAVMNLGIERNQVGDIVVKEADSYSKACVAYVYCKSNKEKLIESITSIKHTTVYCEAVAMTEIDSTPKYREIIGSVASLRLDAVTAVALKSSRSQCLEHIRAGNVYINGRNSTENAKEIKDGDILTVRGFGKYLIETSENTTRKGRYHIIVKQYI</sequence>
<dbReference type="SUPFAM" id="SSF55174">
    <property type="entry name" value="Alpha-L RNA-binding motif"/>
    <property type="match status" value="1"/>
</dbReference>
<dbReference type="RefSeq" id="WP_055941939.1">
    <property type="nucleotide sequence ID" value="NZ_JAQDCV010000001.1"/>
</dbReference>
<organism evidence="3 4">
    <name type="scientific">Butyribacter intestini</name>
    <dbReference type="NCBI Taxonomy" id="1703332"/>
    <lineage>
        <taxon>Bacteria</taxon>
        <taxon>Bacillati</taxon>
        <taxon>Bacillota</taxon>
        <taxon>Clostridia</taxon>
        <taxon>Lachnospirales</taxon>
        <taxon>Lachnospiraceae</taxon>
        <taxon>Butyribacter</taxon>
    </lineage>
</organism>
<accession>A0AAW3JV11</accession>
<dbReference type="AlphaFoldDB" id="A0AAW3JV11"/>
<evidence type="ECO:0000313" key="4">
    <source>
        <dbReference type="Proteomes" id="UP000050833"/>
    </source>
</evidence>
<evidence type="ECO:0000256" key="1">
    <source>
        <dbReference type="PROSITE-ProRule" id="PRU00182"/>
    </source>
</evidence>
<dbReference type="GO" id="GO:0003723">
    <property type="term" value="F:RNA binding"/>
    <property type="evidence" value="ECO:0007669"/>
    <property type="project" value="UniProtKB-KW"/>
</dbReference>
<dbReference type="InterPro" id="IPR012677">
    <property type="entry name" value="Nucleotide-bd_a/b_plait_sf"/>
</dbReference>
<gene>
    <name evidence="3" type="ORF">APZ18_04410</name>
</gene>
<dbReference type="Pfam" id="PF17774">
    <property type="entry name" value="YlmH_RBD"/>
    <property type="match status" value="1"/>
</dbReference>
<dbReference type="CDD" id="cd00165">
    <property type="entry name" value="S4"/>
    <property type="match status" value="1"/>
</dbReference>
<protein>
    <recommendedName>
        <fullName evidence="2">RNA-binding S4 domain-containing protein</fullName>
    </recommendedName>
</protein>
<feature type="domain" description="RNA-binding S4" evidence="2">
    <location>
        <begin position="192"/>
        <end position="249"/>
    </location>
</feature>
<dbReference type="PROSITE" id="PS50889">
    <property type="entry name" value="S4"/>
    <property type="match status" value="1"/>
</dbReference>
<dbReference type="Gene3D" id="3.10.290.10">
    <property type="entry name" value="RNA-binding S4 domain"/>
    <property type="match status" value="1"/>
</dbReference>
<dbReference type="Gene3D" id="3.30.1370.160">
    <property type="match status" value="1"/>
</dbReference>
<dbReference type="Proteomes" id="UP000050833">
    <property type="component" value="Unassembled WGS sequence"/>
</dbReference>
<dbReference type="InterPro" id="IPR036986">
    <property type="entry name" value="S4_RNA-bd_sf"/>
</dbReference>
<dbReference type="InterPro" id="IPR040591">
    <property type="entry name" value="RqcP2_RBD"/>
</dbReference>
<evidence type="ECO:0000313" key="3">
    <source>
        <dbReference type="EMBL" id="KQC86434.1"/>
    </source>
</evidence>
<keyword evidence="1" id="KW-0694">RNA-binding</keyword>
<comment type="caution">
    <text evidence="3">The sequence shown here is derived from an EMBL/GenBank/DDBJ whole genome shotgun (WGS) entry which is preliminary data.</text>
</comment>
<proteinExistence type="predicted"/>
<keyword evidence="4" id="KW-1185">Reference proteome</keyword>
<name>A0AAW3JV11_9FIRM</name>
<dbReference type="SMART" id="SM00363">
    <property type="entry name" value="S4"/>
    <property type="match status" value="1"/>
</dbReference>
<dbReference type="InterPro" id="IPR002942">
    <property type="entry name" value="S4_RNA-bd"/>
</dbReference>